<accession>A0A7G3ZHT4</accession>
<keyword evidence="4" id="KW-0833">Ubl conjugation pathway</keyword>
<dbReference type="AlphaFoldDB" id="A0A7G3ZHT4"/>
<dbReference type="Gene3D" id="2.60.120.260">
    <property type="entry name" value="Galactose-binding domain-like"/>
    <property type="match status" value="1"/>
</dbReference>
<evidence type="ECO:0000313" key="7">
    <source>
        <dbReference type="EMBL" id="QLL33070.1"/>
    </source>
</evidence>
<reference evidence="7 8" key="1">
    <citation type="submission" date="2020-06" db="EMBL/GenBank/DDBJ databases">
        <title>The yeast mating-type switching endonuclease HO is a domesticated member of an unorthodox homing genetic element family.</title>
        <authorList>
            <person name="Coughlan A.Y."/>
            <person name="Lombardi L."/>
            <person name="Braun-Galleani S."/>
            <person name="Martos A.R."/>
            <person name="Galeote V."/>
            <person name="Bigey F."/>
            <person name="Dequin S."/>
            <person name="Byrne K.P."/>
            <person name="Wolfe K.H."/>
        </authorList>
    </citation>
    <scope>NUCLEOTIDE SEQUENCE [LARGE SCALE GENOMIC DNA]</scope>
    <source>
        <strain evidence="7 8">CBS764</strain>
    </source>
</reference>
<feature type="domain" description="DOC" evidence="6">
    <location>
        <begin position="62"/>
        <end position="248"/>
    </location>
</feature>
<evidence type="ECO:0000256" key="2">
    <source>
        <dbReference type="ARBA" id="ARBA00022618"/>
    </source>
</evidence>
<dbReference type="GeneID" id="59326238"/>
<evidence type="ECO:0000256" key="4">
    <source>
        <dbReference type="ARBA" id="ARBA00022786"/>
    </source>
</evidence>
<dbReference type="PANTHER" id="PTHR12936">
    <property type="entry name" value="ANAPHASE-PROMOTING COMPLEX 10"/>
    <property type="match status" value="1"/>
</dbReference>
<dbReference type="Proteomes" id="UP000515788">
    <property type="component" value="Chromosome 4"/>
</dbReference>
<evidence type="ECO:0000256" key="3">
    <source>
        <dbReference type="ARBA" id="ARBA00022776"/>
    </source>
</evidence>
<dbReference type="KEGG" id="tgb:HG536_0D05920"/>
<dbReference type="PROSITE" id="PS51284">
    <property type="entry name" value="DOC"/>
    <property type="match status" value="1"/>
</dbReference>
<sequence length="252" mass="28642">MGAKMDSEQIEAILDKLAPSAALKPTTLRRSKRVVLDDTVGDENTRRMFVNGIQEESQFAAMTPEKLATRFTQGLQLFDYENMTDVSRLAHWKASSSKPGNPIENALDDDPETFWQSDGSQPHQIEVYFSKRMSIVQLMLYFSLIADESYTPRFVCIYAGHSPSDALFYKTLEVRNVNGWVSLTFEDSRPHDKLLKCQYLRFVFPANHENGKDTHLRGIRVFAPSKKLSMASTELIQCFGHGSKLMSECSLR</sequence>
<gene>
    <name evidence="7" type="ORF">HG536_0D05920</name>
</gene>
<keyword evidence="2" id="KW-0132">Cell division</keyword>
<dbReference type="InterPro" id="IPR004939">
    <property type="entry name" value="APC_su10/DOC_dom"/>
</dbReference>
<evidence type="ECO:0000256" key="1">
    <source>
        <dbReference type="ARBA" id="ARBA00006762"/>
    </source>
</evidence>
<dbReference type="SMART" id="SM01337">
    <property type="entry name" value="APC10"/>
    <property type="match status" value="1"/>
</dbReference>
<evidence type="ECO:0000313" key="8">
    <source>
        <dbReference type="Proteomes" id="UP000515788"/>
    </source>
</evidence>
<protein>
    <recommendedName>
        <fullName evidence="6">DOC domain-containing protein</fullName>
    </recommendedName>
</protein>
<dbReference type="EMBL" id="CP059249">
    <property type="protein sequence ID" value="QLL33070.1"/>
    <property type="molecule type" value="Genomic_DNA"/>
</dbReference>
<dbReference type="Pfam" id="PF03256">
    <property type="entry name" value="ANAPC10"/>
    <property type="match status" value="1"/>
</dbReference>
<organism evidence="7 8">
    <name type="scientific">Torulaspora globosa</name>
    <dbReference type="NCBI Taxonomy" id="48254"/>
    <lineage>
        <taxon>Eukaryota</taxon>
        <taxon>Fungi</taxon>
        <taxon>Dikarya</taxon>
        <taxon>Ascomycota</taxon>
        <taxon>Saccharomycotina</taxon>
        <taxon>Saccharomycetes</taxon>
        <taxon>Saccharomycetales</taxon>
        <taxon>Saccharomycetaceae</taxon>
        <taxon>Torulaspora</taxon>
    </lineage>
</organism>
<dbReference type="InterPro" id="IPR008979">
    <property type="entry name" value="Galactose-bd-like_sf"/>
</dbReference>
<keyword evidence="8" id="KW-1185">Reference proteome</keyword>
<dbReference type="SUPFAM" id="SSF49785">
    <property type="entry name" value="Galactose-binding domain-like"/>
    <property type="match status" value="1"/>
</dbReference>
<dbReference type="PANTHER" id="PTHR12936:SF0">
    <property type="entry name" value="ANAPHASE-PROMOTING COMPLEX SUBUNIT 10"/>
    <property type="match status" value="1"/>
</dbReference>
<keyword evidence="5" id="KW-0131">Cell cycle</keyword>
<proteinExistence type="inferred from homology"/>
<dbReference type="GO" id="GO:0051301">
    <property type="term" value="P:cell division"/>
    <property type="evidence" value="ECO:0007669"/>
    <property type="project" value="UniProtKB-KW"/>
</dbReference>
<keyword evidence="3" id="KW-0498">Mitosis</keyword>
<dbReference type="GO" id="GO:0031145">
    <property type="term" value="P:anaphase-promoting complex-dependent catabolic process"/>
    <property type="evidence" value="ECO:0007669"/>
    <property type="project" value="InterPro"/>
</dbReference>
<name>A0A7G3ZHT4_9SACH</name>
<dbReference type="OrthoDB" id="24948at2759"/>
<comment type="similarity">
    <text evidence="1">Belongs to the APC10 family.</text>
</comment>
<dbReference type="CDD" id="cd08366">
    <property type="entry name" value="APC10"/>
    <property type="match status" value="1"/>
</dbReference>
<dbReference type="InterPro" id="IPR016901">
    <property type="entry name" value="APC10/Doc1"/>
</dbReference>
<evidence type="ECO:0000259" key="6">
    <source>
        <dbReference type="PROSITE" id="PS51284"/>
    </source>
</evidence>
<dbReference type="RefSeq" id="XP_037139744.1">
    <property type="nucleotide sequence ID" value="XM_037283848.1"/>
</dbReference>
<evidence type="ECO:0000256" key="5">
    <source>
        <dbReference type="ARBA" id="ARBA00023306"/>
    </source>
</evidence>
<dbReference type="GO" id="GO:0005680">
    <property type="term" value="C:anaphase-promoting complex"/>
    <property type="evidence" value="ECO:0007669"/>
    <property type="project" value="InterPro"/>
</dbReference>
<dbReference type="GO" id="GO:0070979">
    <property type="term" value="P:protein K11-linked ubiquitination"/>
    <property type="evidence" value="ECO:0007669"/>
    <property type="project" value="TreeGrafter"/>
</dbReference>